<feature type="chain" id="PRO_5037355177" description="Alginate export domain-containing protein" evidence="1">
    <location>
        <begin position="23"/>
        <end position="470"/>
    </location>
</feature>
<evidence type="ECO:0000313" key="3">
    <source>
        <dbReference type="Proteomes" id="UP000752013"/>
    </source>
</evidence>
<comment type="caution">
    <text evidence="2">The sequence shown here is derived from an EMBL/GenBank/DDBJ whole genome shotgun (WGS) entry which is preliminary data.</text>
</comment>
<gene>
    <name evidence="2" type="ORF">HCT46_03420</name>
</gene>
<organism evidence="2 3">
    <name type="scientific">Entomospira nematocerorum</name>
    <dbReference type="NCBI Taxonomy" id="2719987"/>
    <lineage>
        <taxon>Bacteria</taxon>
        <taxon>Pseudomonadati</taxon>
        <taxon>Spirochaetota</taxon>
        <taxon>Spirochaetia</taxon>
        <taxon>Spirochaetales</taxon>
        <taxon>Spirochaetaceae</taxon>
        <taxon>Entomospira</taxon>
    </lineage>
</organism>
<keyword evidence="3" id="KW-1185">Reference proteome</keyword>
<keyword evidence="1" id="KW-0732">Signal</keyword>
<dbReference type="AlphaFoldDB" id="A0A968GEY2"/>
<protein>
    <recommendedName>
        <fullName evidence="4">Alginate export domain-containing protein</fullName>
    </recommendedName>
</protein>
<evidence type="ECO:0000313" key="2">
    <source>
        <dbReference type="EMBL" id="NIZ46963.1"/>
    </source>
</evidence>
<evidence type="ECO:0008006" key="4">
    <source>
        <dbReference type="Google" id="ProtNLM"/>
    </source>
</evidence>
<proteinExistence type="predicted"/>
<feature type="signal peptide" evidence="1">
    <location>
        <begin position="1"/>
        <end position="22"/>
    </location>
</feature>
<accession>A0A968GEY2</accession>
<dbReference type="RefSeq" id="WP_167703400.1">
    <property type="nucleotide sequence ID" value="NZ_CP118168.1"/>
</dbReference>
<reference evidence="2" key="1">
    <citation type="submission" date="2020-03" db="EMBL/GenBank/DDBJ databases">
        <title>Spirochaetal bacteria isolated from arthropods constitute a novel genus Entomospira genus novum within the order Spirochaetales.</title>
        <authorList>
            <person name="Grana-Miraglia L."/>
            <person name="Sikutova S."/>
            <person name="Fingerle V."/>
            <person name="Sing A."/>
            <person name="Castillo-Ramirez S."/>
            <person name="Margos G."/>
            <person name="Rudolf I."/>
        </authorList>
    </citation>
    <scope>NUCLEOTIDE SEQUENCE</scope>
    <source>
        <strain evidence="2">BR208</strain>
    </source>
</reference>
<evidence type="ECO:0000256" key="1">
    <source>
        <dbReference type="SAM" id="SignalP"/>
    </source>
</evidence>
<sequence length="470" mass="52219">MLKRKLLLIASALMMTSMMTHAQEEEETTSVRPTFTHAFSLTAGVDVRSWVGPRLSGTGSLFGVNGKPGDLYAGAKLESSYIGFNYSYGPYAGATIQVGFRGEVGSIKNDDFSSVSVGIRRAFGWVDPLGLLGVNKYVGLKVTAGYLHYEAWEGLNSPDWQGGPATAFEMGTSALMTRAIQNDVLALRLDIPINAIRSFKLNFATLTDLDFSRLNNGWSFMSEVTAKDIRFGMWGQMGLNAHYHHWQGGDTLNEDATHTKVMPGKGFYGSHLVGGSANIKFFLPEQVSITVGFVGDYQWYFGNHKINRYEDYDMNEKGAPILYTDYGHRKGSFAFESGMNIHYPKWFTLNVAYISRVTGSYGFSYDESKEGRRANGFLSTRLDLRMLEELANVVIYGGVSVGLTEARTGFWDQVGRVGWEVGVQYMPTSKITIKTGWHMGSNFIGSIAAPGPKTRDGQFYLRFVWSMNTW</sequence>
<dbReference type="EMBL" id="JAATLK010000001">
    <property type="protein sequence ID" value="NIZ46963.1"/>
    <property type="molecule type" value="Genomic_DNA"/>
</dbReference>
<dbReference type="Proteomes" id="UP000752013">
    <property type="component" value="Unassembled WGS sequence"/>
</dbReference>
<name>A0A968GEY2_9SPIO</name>